<evidence type="ECO:0000313" key="1">
    <source>
        <dbReference type="EMBL" id="GID14916.1"/>
    </source>
</evidence>
<keyword evidence="2" id="KW-1185">Reference proteome</keyword>
<comment type="caution">
    <text evidence="1">The sequence shown here is derived from an EMBL/GenBank/DDBJ whole genome shotgun (WGS) entry which is preliminary data.</text>
</comment>
<gene>
    <name evidence="1" type="ORF">Aru02nite_58050</name>
</gene>
<dbReference type="AlphaFoldDB" id="A0A8J3NDC3"/>
<protein>
    <submittedName>
        <fullName evidence="1">Uncharacterized protein</fullName>
    </submittedName>
</protein>
<reference evidence="1" key="1">
    <citation type="submission" date="2021-01" db="EMBL/GenBank/DDBJ databases">
        <title>Whole genome shotgun sequence of Actinocatenispora rupis NBRC 107355.</title>
        <authorList>
            <person name="Komaki H."/>
            <person name="Tamura T."/>
        </authorList>
    </citation>
    <scope>NUCLEOTIDE SEQUENCE</scope>
    <source>
        <strain evidence="1">NBRC 107355</strain>
    </source>
</reference>
<evidence type="ECO:0000313" key="2">
    <source>
        <dbReference type="Proteomes" id="UP000612808"/>
    </source>
</evidence>
<organism evidence="1 2">
    <name type="scientific">Actinocatenispora rupis</name>
    <dbReference type="NCBI Taxonomy" id="519421"/>
    <lineage>
        <taxon>Bacteria</taxon>
        <taxon>Bacillati</taxon>
        <taxon>Actinomycetota</taxon>
        <taxon>Actinomycetes</taxon>
        <taxon>Micromonosporales</taxon>
        <taxon>Micromonosporaceae</taxon>
        <taxon>Actinocatenispora</taxon>
    </lineage>
</organism>
<dbReference type="EMBL" id="BOMB01000034">
    <property type="protein sequence ID" value="GID14916.1"/>
    <property type="molecule type" value="Genomic_DNA"/>
</dbReference>
<name>A0A8J3NDC3_9ACTN</name>
<accession>A0A8J3NDC3</accession>
<dbReference type="RefSeq" id="WP_203662948.1">
    <property type="nucleotide sequence ID" value="NZ_BAAAZM010000012.1"/>
</dbReference>
<sequence>MTDATPTPYTDLPGLADLLLEESWVLDIAAHPGRITLRAELVLTPEHPEYAPPGPQEQFCTRFGTLTLPEVVTLTWTGQGARPIVDPDGSIDYGNIDVFVRSGRTTRIDGEFGSLLVESDAPKVELDPLPASPGN</sequence>
<proteinExistence type="predicted"/>
<dbReference type="Proteomes" id="UP000612808">
    <property type="component" value="Unassembled WGS sequence"/>
</dbReference>